<name>H8KRB4_SOLCM</name>
<dbReference type="Pfam" id="PF07949">
    <property type="entry name" value="YbbR"/>
    <property type="match status" value="1"/>
</dbReference>
<dbReference type="KEGG" id="scn:Solca_2339"/>
<dbReference type="AlphaFoldDB" id="H8KRB4"/>
<reference evidence="2" key="1">
    <citation type="submission" date="2012-02" db="EMBL/GenBank/DDBJ databases">
        <title>The complete genome of Solitalea canadensis DSM 3403.</title>
        <authorList>
            <consortium name="US DOE Joint Genome Institute (JGI-PGF)"/>
            <person name="Lucas S."/>
            <person name="Copeland A."/>
            <person name="Lapidus A."/>
            <person name="Glavina del Rio T."/>
            <person name="Dalin E."/>
            <person name="Tice H."/>
            <person name="Bruce D."/>
            <person name="Goodwin L."/>
            <person name="Pitluck S."/>
            <person name="Peters L."/>
            <person name="Ovchinnikova G."/>
            <person name="Lu M."/>
            <person name="Kyrpides N."/>
            <person name="Mavromatis K."/>
            <person name="Ivanova N."/>
            <person name="Brettin T."/>
            <person name="Detter J.C."/>
            <person name="Han C."/>
            <person name="Larimer F."/>
            <person name="Land M."/>
            <person name="Hauser L."/>
            <person name="Markowitz V."/>
            <person name="Cheng J.-F."/>
            <person name="Hugenholtz P."/>
            <person name="Woyke T."/>
            <person name="Wu D."/>
            <person name="Spring S."/>
            <person name="Schroeder M."/>
            <person name="Kopitz M."/>
            <person name="Brambilla E."/>
            <person name="Klenk H.-P."/>
            <person name="Eisen J.A."/>
        </authorList>
    </citation>
    <scope>NUCLEOTIDE SEQUENCE</scope>
    <source>
        <strain evidence="2">DSM 3403</strain>
    </source>
</reference>
<dbReference type="InterPro" id="IPR012505">
    <property type="entry name" value="YbbR"/>
</dbReference>
<dbReference type="InterPro" id="IPR053154">
    <property type="entry name" value="c-di-AMP_regulator"/>
</dbReference>
<protein>
    <submittedName>
        <fullName evidence="2">YbbR-like protein</fullName>
    </submittedName>
</protein>
<evidence type="ECO:0000313" key="3">
    <source>
        <dbReference type="Proteomes" id="UP000007590"/>
    </source>
</evidence>
<evidence type="ECO:0000313" key="2">
    <source>
        <dbReference type="EMBL" id="AFD07381.1"/>
    </source>
</evidence>
<keyword evidence="1" id="KW-0472">Membrane</keyword>
<dbReference type="RefSeq" id="WP_014680608.1">
    <property type="nucleotide sequence ID" value="NC_017770.1"/>
</dbReference>
<dbReference type="Proteomes" id="UP000007590">
    <property type="component" value="Chromosome"/>
</dbReference>
<dbReference type="PANTHER" id="PTHR37804:SF1">
    <property type="entry name" value="CDAA REGULATORY PROTEIN CDAR"/>
    <property type="match status" value="1"/>
</dbReference>
<dbReference type="STRING" id="929556.Solca_2339"/>
<keyword evidence="1" id="KW-0812">Transmembrane</keyword>
<keyword evidence="1" id="KW-1133">Transmembrane helix</keyword>
<dbReference type="PANTHER" id="PTHR37804">
    <property type="entry name" value="CDAA REGULATORY PROTEIN CDAR"/>
    <property type="match status" value="1"/>
</dbReference>
<dbReference type="EMBL" id="CP003349">
    <property type="protein sequence ID" value="AFD07381.1"/>
    <property type="molecule type" value="Genomic_DNA"/>
</dbReference>
<dbReference type="OrthoDB" id="1115707at2"/>
<keyword evidence="3" id="KW-1185">Reference proteome</keyword>
<dbReference type="eggNOG" id="COG4856">
    <property type="taxonomic scope" value="Bacteria"/>
</dbReference>
<proteinExistence type="predicted"/>
<dbReference type="Gene3D" id="2.170.120.40">
    <property type="entry name" value="YbbR-like domain"/>
    <property type="match status" value="1"/>
</dbReference>
<dbReference type="HOGENOM" id="CLU_069602_0_0_10"/>
<accession>H8KRB4</accession>
<sequence>MSQNGNSWFEISKRDRRKIGLFMLCLLVAVAFWVVSSFANRYSFTVKTELILTNIPADKTLNVKNVEVITMDVEGTGWQLLFSKIDIFKSPLKLDMAQIKGDNVQLMEHVDLLNHQLPEGLKIVGISPASINIDFSSRIVKKVPLEIFADITFKKQYFYASDLILDPDSVTISGPIDEVSKIKFISTPKITLHNLSDSISTVINLAPKGTQNVNITPTAVGLKIPVEKFTEGSIDIPLTLINNQERFDVNLLPGKIKVKYLCPVSKYPLIDRDMFYAQVDLFQWKIQSKSRLDVKLLRSPDFIRVIKIEPQWVDFLVSK</sequence>
<evidence type="ECO:0000256" key="1">
    <source>
        <dbReference type="SAM" id="Phobius"/>
    </source>
</evidence>
<gene>
    <name evidence="2" type="ordered locus">Solca_2339</name>
</gene>
<organism evidence="2 3">
    <name type="scientific">Solitalea canadensis (strain ATCC 29591 / DSM 3403 / JCM 21819 / LMG 8368 / NBRC 15130 / NCIMB 12057 / USAM 9D)</name>
    <name type="common">Flexibacter canadensis</name>
    <dbReference type="NCBI Taxonomy" id="929556"/>
    <lineage>
        <taxon>Bacteria</taxon>
        <taxon>Pseudomonadati</taxon>
        <taxon>Bacteroidota</taxon>
        <taxon>Sphingobacteriia</taxon>
        <taxon>Sphingobacteriales</taxon>
        <taxon>Sphingobacteriaceae</taxon>
        <taxon>Solitalea</taxon>
    </lineage>
</organism>
<feature type="transmembrane region" description="Helical" evidence="1">
    <location>
        <begin position="21"/>
        <end position="39"/>
    </location>
</feature>